<dbReference type="PANTHER" id="PTHR33529:SF2">
    <property type="entry name" value="LIPOPOLYSACCHARIDE EXPORT SYSTEM PERMEASE PROTEIN LPTG"/>
    <property type="match status" value="1"/>
</dbReference>
<evidence type="ECO:0000256" key="3">
    <source>
        <dbReference type="ARBA" id="ARBA00022692"/>
    </source>
</evidence>
<feature type="transmembrane region" description="Helical" evidence="6">
    <location>
        <begin position="64"/>
        <end position="82"/>
    </location>
</feature>
<evidence type="ECO:0000256" key="4">
    <source>
        <dbReference type="ARBA" id="ARBA00022989"/>
    </source>
</evidence>
<feature type="transmembrane region" description="Helical" evidence="6">
    <location>
        <begin position="7"/>
        <end position="33"/>
    </location>
</feature>
<name>A0A5B9PA47_9BACT</name>
<protein>
    <submittedName>
        <fullName evidence="7">Putative permease YjgP/YjgQ family protein</fullName>
    </submittedName>
</protein>
<evidence type="ECO:0000256" key="6">
    <source>
        <dbReference type="SAM" id="Phobius"/>
    </source>
</evidence>
<dbReference type="KEGG" id="mff:MFFC18_35580"/>
<keyword evidence="2" id="KW-1003">Cell membrane</keyword>
<evidence type="ECO:0000256" key="1">
    <source>
        <dbReference type="ARBA" id="ARBA00004651"/>
    </source>
</evidence>
<dbReference type="STRING" id="980251.GCA_001642875_04394"/>
<dbReference type="InterPro" id="IPR005495">
    <property type="entry name" value="LptG/LptF_permease"/>
</dbReference>
<gene>
    <name evidence="7" type="ORF">MFFC18_35580</name>
</gene>
<dbReference type="AlphaFoldDB" id="A0A5B9PA47"/>
<organism evidence="7 8">
    <name type="scientific">Mariniblastus fucicola</name>
    <dbReference type="NCBI Taxonomy" id="980251"/>
    <lineage>
        <taxon>Bacteria</taxon>
        <taxon>Pseudomonadati</taxon>
        <taxon>Planctomycetota</taxon>
        <taxon>Planctomycetia</taxon>
        <taxon>Pirellulales</taxon>
        <taxon>Pirellulaceae</taxon>
        <taxon>Mariniblastus</taxon>
    </lineage>
</organism>
<dbReference type="OrthoDB" id="262519at2"/>
<evidence type="ECO:0000256" key="5">
    <source>
        <dbReference type="ARBA" id="ARBA00023136"/>
    </source>
</evidence>
<keyword evidence="4 6" id="KW-1133">Transmembrane helix</keyword>
<sequence length="377" mass="41357">MTILDRYLLFLFLKIFLVCFTSFVGLFLVIHLFSNLDELAALAEPSGGWTQLLADFYIPRIAELFDKTAAVLVLISAIFAVNMMQKRRELLAIEAGGITLLRAIRPIIVAAVCIIGLTAVNREYVIPTLKDRLVRTPQNWLDQGKTDMLVQQDSATGIRVRGKEILLSDKMIVEPNVQIPASISTKFSRLAAASASFESADQTHPAGLRLKQVSQPTSLASFRSIVTETTPVVYSPSDAPWLEADELFVVSDISLEEAAFGNRLALYRTTPEMMAAVRKPRSWFGNNQKVGLHVRILQPFLDMTLLLLGLPLAMSNSERNIFVAAGISFSVVAAVSVVTLASQSLGTYNLIQPAALSAWIPLLVFVPLAVLSVGRLR</sequence>
<evidence type="ECO:0000256" key="2">
    <source>
        <dbReference type="ARBA" id="ARBA00022475"/>
    </source>
</evidence>
<feature type="transmembrane region" description="Helical" evidence="6">
    <location>
        <begin position="321"/>
        <end position="342"/>
    </location>
</feature>
<dbReference type="GO" id="GO:0015920">
    <property type="term" value="P:lipopolysaccharide transport"/>
    <property type="evidence" value="ECO:0007669"/>
    <property type="project" value="TreeGrafter"/>
</dbReference>
<proteinExistence type="predicted"/>
<feature type="transmembrane region" description="Helical" evidence="6">
    <location>
        <begin position="354"/>
        <end position="374"/>
    </location>
</feature>
<comment type="subcellular location">
    <subcellularLocation>
        <location evidence="1">Cell membrane</location>
        <topology evidence="1">Multi-pass membrane protein</topology>
    </subcellularLocation>
</comment>
<dbReference type="RefSeq" id="WP_075086229.1">
    <property type="nucleotide sequence ID" value="NZ_CP042912.1"/>
</dbReference>
<dbReference type="EMBL" id="CP042912">
    <property type="protein sequence ID" value="QEG23657.1"/>
    <property type="molecule type" value="Genomic_DNA"/>
</dbReference>
<dbReference type="Proteomes" id="UP000322214">
    <property type="component" value="Chromosome"/>
</dbReference>
<accession>A0A5B9PA47</accession>
<reference evidence="7 8" key="1">
    <citation type="submission" date="2019-08" db="EMBL/GenBank/DDBJ databases">
        <title>Deep-cultivation of Planctomycetes and their phenomic and genomic characterization uncovers novel biology.</title>
        <authorList>
            <person name="Wiegand S."/>
            <person name="Jogler M."/>
            <person name="Boedeker C."/>
            <person name="Pinto D."/>
            <person name="Vollmers J."/>
            <person name="Rivas-Marin E."/>
            <person name="Kohn T."/>
            <person name="Peeters S.H."/>
            <person name="Heuer A."/>
            <person name="Rast P."/>
            <person name="Oberbeckmann S."/>
            <person name="Bunk B."/>
            <person name="Jeske O."/>
            <person name="Meyerdierks A."/>
            <person name="Storesund J.E."/>
            <person name="Kallscheuer N."/>
            <person name="Luecker S."/>
            <person name="Lage O.M."/>
            <person name="Pohl T."/>
            <person name="Merkel B.J."/>
            <person name="Hornburger P."/>
            <person name="Mueller R.-W."/>
            <person name="Bruemmer F."/>
            <person name="Labrenz M."/>
            <person name="Spormann A.M."/>
            <person name="Op den Camp H."/>
            <person name="Overmann J."/>
            <person name="Amann R."/>
            <person name="Jetten M.S.M."/>
            <person name="Mascher T."/>
            <person name="Medema M.H."/>
            <person name="Devos D.P."/>
            <person name="Kaster A.-K."/>
            <person name="Ovreas L."/>
            <person name="Rohde M."/>
            <person name="Galperin M.Y."/>
            <person name="Jogler C."/>
        </authorList>
    </citation>
    <scope>NUCLEOTIDE SEQUENCE [LARGE SCALE GENOMIC DNA]</scope>
    <source>
        <strain evidence="7 8">FC18</strain>
    </source>
</reference>
<dbReference type="GO" id="GO:0043190">
    <property type="term" value="C:ATP-binding cassette (ABC) transporter complex"/>
    <property type="evidence" value="ECO:0007669"/>
    <property type="project" value="TreeGrafter"/>
</dbReference>
<evidence type="ECO:0000313" key="7">
    <source>
        <dbReference type="EMBL" id="QEG23657.1"/>
    </source>
</evidence>
<keyword evidence="8" id="KW-1185">Reference proteome</keyword>
<evidence type="ECO:0000313" key="8">
    <source>
        <dbReference type="Proteomes" id="UP000322214"/>
    </source>
</evidence>
<keyword evidence="3 6" id="KW-0812">Transmembrane</keyword>
<keyword evidence="5 6" id="KW-0472">Membrane</keyword>
<dbReference type="PANTHER" id="PTHR33529">
    <property type="entry name" value="SLR0882 PROTEIN-RELATED"/>
    <property type="match status" value="1"/>
</dbReference>
<dbReference type="Pfam" id="PF03739">
    <property type="entry name" value="LptF_LptG"/>
    <property type="match status" value="1"/>
</dbReference>